<evidence type="ECO:0000313" key="2">
    <source>
        <dbReference type="Proteomes" id="UP000199597"/>
    </source>
</evidence>
<protein>
    <submittedName>
        <fullName evidence="1">Uncharacterized protein</fullName>
    </submittedName>
</protein>
<dbReference type="Proteomes" id="UP000199597">
    <property type="component" value="Chromosome I"/>
</dbReference>
<keyword evidence="2" id="KW-1185">Reference proteome</keyword>
<organism evidence="1 2">
    <name type="scientific">Brevibacterium siliguriense</name>
    <dbReference type="NCBI Taxonomy" id="1136497"/>
    <lineage>
        <taxon>Bacteria</taxon>
        <taxon>Bacillati</taxon>
        <taxon>Actinomycetota</taxon>
        <taxon>Actinomycetes</taxon>
        <taxon>Micrococcales</taxon>
        <taxon>Brevibacteriaceae</taxon>
        <taxon>Brevibacterium</taxon>
    </lineage>
</organism>
<reference evidence="2" key="1">
    <citation type="submission" date="2016-10" db="EMBL/GenBank/DDBJ databases">
        <authorList>
            <person name="Varghese N."/>
            <person name="Submissions S."/>
        </authorList>
    </citation>
    <scope>NUCLEOTIDE SEQUENCE [LARGE SCALE GENOMIC DNA]</scope>
    <source>
        <strain evidence="2">DSM 23676</strain>
    </source>
</reference>
<accession>A0A1H1SUM7</accession>
<sequence length="41" mass="4680">MSVNFESESEAEAALQYHQVRNIVDSLENLRKTPEFTDPLA</sequence>
<evidence type="ECO:0000313" key="1">
    <source>
        <dbReference type="EMBL" id="SDS51700.1"/>
    </source>
</evidence>
<dbReference type="STRING" id="1136497.SAMN04489752_1879"/>
<name>A0A1H1SUM7_9MICO</name>
<gene>
    <name evidence="1" type="ORF">SAMN04489752_1879</name>
</gene>
<proteinExistence type="predicted"/>
<dbReference type="AlphaFoldDB" id="A0A1H1SUM7"/>
<dbReference type="EMBL" id="LT629766">
    <property type="protein sequence ID" value="SDS51700.1"/>
    <property type="molecule type" value="Genomic_DNA"/>
</dbReference>